<dbReference type="Gramene" id="OBART07G05370.1">
    <property type="protein sequence ID" value="OBART07G05370.1"/>
    <property type="gene ID" value="OBART07G05370"/>
</dbReference>
<reference evidence="1" key="1">
    <citation type="journal article" date="2009" name="Rice">
        <title>De Novo Next Generation Sequencing of Plant Genomes.</title>
        <authorList>
            <person name="Rounsley S."/>
            <person name="Marri P.R."/>
            <person name="Yu Y."/>
            <person name="He R."/>
            <person name="Sisneros N."/>
            <person name="Goicoechea J.L."/>
            <person name="Lee S.J."/>
            <person name="Angelova A."/>
            <person name="Kudrna D."/>
            <person name="Luo M."/>
            <person name="Affourtit J."/>
            <person name="Desany B."/>
            <person name="Knight J."/>
            <person name="Niazi F."/>
            <person name="Egholm M."/>
            <person name="Wing R.A."/>
        </authorList>
    </citation>
    <scope>NUCLEOTIDE SEQUENCE [LARGE SCALE GENOMIC DNA]</scope>
    <source>
        <strain evidence="1">cv. IRGC 105608</strain>
    </source>
</reference>
<organism evidence="1">
    <name type="scientific">Oryza barthii</name>
    <dbReference type="NCBI Taxonomy" id="65489"/>
    <lineage>
        <taxon>Eukaryota</taxon>
        <taxon>Viridiplantae</taxon>
        <taxon>Streptophyta</taxon>
        <taxon>Embryophyta</taxon>
        <taxon>Tracheophyta</taxon>
        <taxon>Spermatophyta</taxon>
        <taxon>Magnoliopsida</taxon>
        <taxon>Liliopsida</taxon>
        <taxon>Poales</taxon>
        <taxon>Poaceae</taxon>
        <taxon>BOP clade</taxon>
        <taxon>Oryzoideae</taxon>
        <taxon>Oryzeae</taxon>
        <taxon>Oryzinae</taxon>
        <taxon>Oryza</taxon>
    </lineage>
</organism>
<protein>
    <submittedName>
        <fullName evidence="1">Uncharacterized protein</fullName>
    </submittedName>
</protein>
<dbReference type="HOGENOM" id="CLU_2577645_0_0_1"/>
<dbReference type="PaxDb" id="65489-OBART07G05370.1"/>
<evidence type="ECO:0000313" key="1">
    <source>
        <dbReference type="EnsemblPlants" id="OBART07G05370.1"/>
    </source>
</evidence>
<dbReference type="Proteomes" id="UP000026960">
    <property type="component" value="Chromosome 7"/>
</dbReference>
<name>A0A0D3GN23_9ORYZ</name>
<sequence>MDDDGGLLALPVGSSSSVLCEDGASGAADRPTLLAAAARSEPVGLVPVGCCRRRSRRDGLVVRHAAPPLACTTPNNGSNRQ</sequence>
<proteinExistence type="predicted"/>
<dbReference type="EnsemblPlants" id="OBART07G05370.1">
    <property type="protein sequence ID" value="OBART07G05370.1"/>
    <property type="gene ID" value="OBART07G05370"/>
</dbReference>
<reference evidence="1" key="2">
    <citation type="submission" date="2015-03" db="UniProtKB">
        <authorList>
            <consortium name="EnsemblPlants"/>
        </authorList>
    </citation>
    <scope>IDENTIFICATION</scope>
</reference>
<accession>A0A0D3GN23</accession>
<dbReference type="AlphaFoldDB" id="A0A0D3GN23"/>
<evidence type="ECO:0000313" key="2">
    <source>
        <dbReference type="Proteomes" id="UP000026960"/>
    </source>
</evidence>
<keyword evidence="2" id="KW-1185">Reference proteome</keyword>